<sequence>MEEKQNQQQHQQQHQQQLGKTNEGSSPPLSPSAVVLVALPQDAPGKEQIRMTNKKPPFLEDGGAGCKKMEMEYKGRVQNHHHDNEFFNALKRFSRTDDYDLVNHDHDYDKKESGCRGVSAGKMKMSATSCSAATTASNIFDDDAYNEFLRSAGREREAGEESSPFIFSPAVVAATNSTCSRDKSSANDVAATAIRSSWRSEVEDSFLRTLQGGGVDGNKRENSPDDDDNDDDDDATSQVRSNCNDRGRNDVDDAFLMALKVASSKPSFTLKNNRLRTHPKKVSTPPSSNSIKTSSVQPFASADVDFLETMRATEDQLHQLPSASGGSVSSIESSSSSYLRSSTGARQQQWPYSKAGGSIESEMSTTRPSTMKSENWNVVAYDEGSAVVVEGETAKDDPMAHANAAFLGALRAESVLSDEDEGQGGGGDGGQVKSYSNRSFVMDLAKIQLARQLLVGQRANKQHYDQKQGSLDTDSKFLMAVHGAQCSRSGRDTCDSGTLVMITPPTVSRGGKGSSDIESSNSSFMMAIHASADDDDAEGMMASNGHSADAGGEGETDREDASSLGREARTDFDVEAEEEEDEYDDILDEDITDLKIPTHPFMEKVYLPRPLFFGHVVPPRVIAEAERAASEYPTTAADASEEAANLVSSSVAEQQQPQSDSIVNVDTESFAADDSSVLSSMSLSSLSGLLGGGGKLFEPSVAPCCRNLEGAIDVFGFGFNPFAQHAKTSSADIATYHNKTVATHTLEGNDNYEGLKGLHPYVFIYSPVWDEWSTAARAKVRRRKGRILEGIKAEEAAARKAAEEVAKSTMPPSPIKTKHHHQQQPPAYSSRRRHKKTASMDFLDSLRADVQSFSSTPTGKVDTESSSTFSSTGSSTTSQQDLSANALFLHNTRAGLKEDGATVGCTFFDKMPPKPIQVKSYDFSQDQFSKPARIGVVAVVDTICQEDGKSIGAKKRSIQDSNANGTVEVATDEAADTVVEGNAEFHNTSLSIVSSPPTSTANKSITFAVPPLAMDSSTFVQAVKSSSEGESDNDFIEAAEERTAVGINDNISAAAAMLAGSSGVDDDDDADVYRGIGTPMFMAAGGGAKAANKYGRPYSNFELTNGCTPQFGCDDPSLPHESDLGIFETKEEEKRSAERRQEQNMIEEFASPGIMPHVACPTQCLDLDDSTSWNSRFAGSDLESNRNGGNTMLISLDGNSLTDPNKVPTQQQKSPLYEVSRIAWWNLPDGYGASKNGNKARRTFRGGKLLASAADVFPAWDNPIPLDVQTNLWPPMSLLRENNISGSRSHTATSSARLLPHLSDRPPSVRHLQIDTTAVGFPKLGGEIEPMFCKLAIYHFEMSAERSAGLHAPSPNAERCGRVTESLSFDVVQDPKVIQNCKNALWPYTEESNIHGLLTTTPEVAGEGTQSEGTSCGIFPLPAYMSISNLYAVIIVHRVIAESPGEMHPYYKPDRRESSLEAIDLAKLRSNATKNCNQYGQFITPFAFGVVPLKHIIGDESPKIPASRAVQIPLFKYDPERGGQSIFDHILLMLHPRAEPRGSKVASMTRGHALLVMRYFGFLGLHSILQKKSSLAREHLVDFSGELIVKCKNDKAAQGSRYYKEKCPVLGEAYILPPWRNLYNVEPAVFGGRYVTEPRVEERQIHENSAPKYLYAQEIASLPLERSVPEIGSSGRSKSLNRCKYDGKLLHTSLCNELVCQPKMLQNCTKKNIVIKVELRELLWNDALNTDVAIPVPPSIHNTRRGPWLVQEAFSSCAMGIPQFLDEFKIKLPLILGASGRKRYGLLFSVYHFNARTKKHANNMQSSSTRQNDSSGGTESGYSIERLGSGFLPLTLENVPTCLIANGDHDVPIKFRATQLTNERYRANTPPLALKHQKRSSFADDVVRRTRSWSSYSGETESDCDELTVPLYTEENYPERSLALIPLQKADDDTHEEDKNADENSLASSAEESSRILRTQSESSHKDSFGNTMILQVTVIAFTSVHPQSKALADLFLTKPNPPRCLMPSDFSEPYSAWGKTQSEIQYRLKPERIPPFNFVGGALAETERKLLDPVVILTKSSKCPHSDLMTHLVRIVAQLWRTTVSGAGEPSILWASPESLIPLRLNAFATLLHTVSSASHHIAKAGLRQLDGNAMWDLSALGKLLSMLFDEWAIFGGPLENPVPVKITSPRKRSISKPEIISNRAKTSSGISAHLSRPSIVERYSSEESPSIIRVKKFDVDAMLKPNILKPDNFIANNDTYPLTSGSAGFKIDSKNDFMLALNASLDTEPNLAKDTPAQKNANRGAENLFKSVMHGPAANRRRWNTLPLHSLATIQENDSDRELLGQQVSSSNKEGELIETELVLHPGEKEKKSRQFRVPHVKLNDNIEPHSSFFDRIVPPTKEKQAKEENKLPHIVNKLRTLPTDDVDIETAGTAFLDAISKSMGFGDGHVGKEFGGEERRVGAAHHRKTRSRCSIDWSLPPADMLLEKDQRIEELNRSRLGNLTPTILPLSPIGSFPDDACSDDDTASNDSSIDGSTRDAKNWTPSTCIDTEECTGREHPLKRHRRSLSKDDSKSAEVILLPDFADRMSAMKSGERWWPYVYEVIIYQWVALLDEQTKKGEGASKKPEEGKNEETNTSGLSPIVIKYLSHAAKAARGATIRCAPFLLEIIIQSLSWRIDCVFRRRKDRKPSLDEANCEDIVPPLIKLDDNIILALEKLITMLIDASIDSRNFDSFEYRKISVDVNDAVVRFIRDLFSILDVQVVHRLVLVYFSRFVVKEGKHWHDRDSKVTGLRCSWETTKLRLNAITLFIRFPGFMTVCPPLMESWTLPVGSSADVARRFFSDALEKINSLGLSEFTASDGPVRKEPITIPKMKPHWLAELCTDICLSATGHAEESIQFRASSLLFELFWRHSQQGRVKGNVSVVASVYVPFLPKVLSHIEYLSSLPPKGQIRKDIIPCILLVLQSAPTGLMRALWRKLAKRAEGKTLKTDSPDKYGGIMVSGSGISCSDSFSPLVPGSRVHEEIDADGEPDIFDMFGLLNLSLSTIEYEGSGNQIEKTVGADAICDEKSIWRREYLLSSHIKTAANARGRPFNFSPYCVGEVGSAEQINTGKSRRWHAHDCSMVIINICRQIVREILLMLKPNLTSVEDTKEWEISLAGLSGSRSLSDIFLQPTSCSIDDLDFGNFTGGKHEEGKAARMRKILRKRHLETLTFAATDSIIFVRAAASVYLHALSMKQSDVVITKTLTAAIEIVKIFGIKLFLSAVGETLQHWMRVILEHCGARRAELRVDACEFLNLLLRLTYDSYGSFTRVRLPLLAVLSEVMERIVAKASRKYLMEQRCLELSPISLSNDSAEASLTPLWRTIDRLHNQSASQNLSFKSALAGLAIKMKKVYRAYLAAHALAIVNRSESGSHVGDVVPLQTNPYVQRMRVSVHRIVSNSSWFSKRFLGNQTSGSLDRSMIQIEAVEDSFLIAADVFSSTELPSHRVAWLQKLAEFHRMRGRFAEEATCRCKIYHTYREAAKLHDHIWSSSPFLPWASTSLDGTHPDGEVHAIVSDFDYEMENLSGSSGKQIERGTAFRRIFYRAADSVRVRTGDWGAVSGGKYLFYGVTLKSEFDSVSPWYSHREMEENMVEEAELSGDLFLRAGIVESSRYAWSLANQFYSETFNYARLAYVYRRLALVVTSQVPIIDVSNQLDLSSALGRFYKVYFHGGAPDDLLHSQGSGGFIYRVPSSVQIKDFAKRLEDTIRCILPTKTVIDLLLDDGSPTMTQLSIVGKRSSVIGGAPIEPVKIKVTPLRPLFKIEDDEKCFRGTPEWFQLKVEDREHDVDGEGTARNSGGTTCSSLHHRISTLSSCTSNSLSSVGSVTMSYRRSTFRSMHRKSKSSLSQQNFSHELDKGGLNGEPIGVDRFYFTQPMRKDHVRGFRDWLRVPRGLIAERSLRVTELQVENSFPACITRQQIIHRAVFTQSPLEASVEAVSTWCSVLFRTVIATNGQGVLGGQQQQGLSAESAKLVMECIHSSGVKQLGTTFLSVNSHEELVVPSEESNVGTGMYSPYESLSEEEVERVQTKLARMIVTFLELLHLLIARNRDVLLTVVQARKRRGGDASSVASCSVHGYTARTRTGSQSFSPVKRDAELSTNDNEQALMYDRSNSEIVVRSIIAENPEIHDGHGQYNISDRTDSAIGVQSELQRGLISLVRSLTPHLLDTLNNEVPKWMRSGCQENYFSTGLYRQADIPIGDELFFNVDSSGDDDRASKSESSYAVPRSIRGSGNGSGHTYRENSPTGSLCSGTSDRRDRIDRTMSTGSQRPPTDDRDRSNHRRGISGAS</sequence>
<feature type="compositionally biased region" description="Polar residues" evidence="2">
    <location>
        <begin position="4267"/>
        <end position="4278"/>
    </location>
</feature>
<evidence type="ECO:0000313" key="4">
    <source>
        <dbReference type="EMBL" id="KAL3793858.1"/>
    </source>
</evidence>
<feature type="compositionally biased region" description="Low complexity" evidence="2">
    <location>
        <begin position="864"/>
        <end position="878"/>
    </location>
</feature>
<comment type="caution">
    <text evidence="4">The sequence shown here is derived from an EMBL/GenBank/DDBJ whole genome shotgun (WGS) entry which is preliminary data.</text>
</comment>
<feature type="compositionally biased region" description="Polar residues" evidence="2">
    <location>
        <begin position="1802"/>
        <end position="1820"/>
    </location>
</feature>
<feature type="region of interest" description="Disordered" evidence="2">
    <location>
        <begin position="1931"/>
        <end position="1967"/>
    </location>
</feature>
<feature type="region of interest" description="Disordered" evidence="2">
    <location>
        <begin position="799"/>
        <end position="836"/>
    </location>
</feature>
<dbReference type="PROSITE" id="PS51650">
    <property type="entry name" value="C2_DOCK"/>
    <property type="match status" value="1"/>
</dbReference>
<feature type="compositionally biased region" description="Polar residues" evidence="2">
    <location>
        <begin position="361"/>
        <end position="371"/>
    </location>
</feature>
<feature type="compositionally biased region" description="Low complexity" evidence="2">
    <location>
        <begin position="25"/>
        <end position="40"/>
    </location>
</feature>
<feature type="region of interest" description="Disordered" evidence="2">
    <location>
        <begin position="4236"/>
        <end position="4314"/>
    </location>
</feature>
<feature type="compositionally biased region" description="Low complexity" evidence="2">
    <location>
        <begin position="1"/>
        <end position="17"/>
    </location>
</feature>
<feature type="region of interest" description="Disordered" evidence="2">
    <location>
        <begin position="633"/>
        <end position="660"/>
    </location>
</feature>
<feature type="compositionally biased region" description="Polar residues" evidence="2">
    <location>
        <begin position="646"/>
        <end position="660"/>
    </location>
</feature>
<evidence type="ECO:0000313" key="5">
    <source>
        <dbReference type="Proteomes" id="UP001530315"/>
    </source>
</evidence>
<feature type="region of interest" description="Disordered" evidence="2">
    <location>
        <begin position="853"/>
        <end position="880"/>
    </location>
</feature>
<dbReference type="PANTHER" id="PTHR23317">
    <property type="entry name" value="DEDICATOR OF CYTOKINESIS DOCK"/>
    <property type="match status" value="1"/>
</dbReference>
<feature type="domain" description="C2 DOCK-type" evidence="3">
    <location>
        <begin position="1695"/>
        <end position="1895"/>
    </location>
</feature>
<proteinExistence type="inferred from homology"/>
<organism evidence="4 5">
    <name type="scientific">Stephanodiscus triporus</name>
    <dbReference type="NCBI Taxonomy" id="2934178"/>
    <lineage>
        <taxon>Eukaryota</taxon>
        <taxon>Sar</taxon>
        <taxon>Stramenopiles</taxon>
        <taxon>Ochrophyta</taxon>
        <taxon>Bacillariophyta</taxon>
        <taxon>Coscinodiscophyceae</taxon>
        <taxon>Thalassiosirophycidae</taxon>
        <taxon>Stephanodiscales</taxon>
        <taxon>Stephanodiscaceae</taxon>
        <taxon>Stephanodiscus</taxon>
    </lineage>
</organism>
<feature type="region of interest" description="Disordered" evidence="2">
    <location>
        <begin position="1801"/>
        <end position="1820"/>
    </location>
</feature>
<dbReference type="PANTHER" id="PTHR23317:SF76">
    <property type="entry name" value="LD20667P"/>
    <property type="match status" value="1"/>
</dbReference>
<feature type="region of interest" description="Disordered" evidence="2">
    <location>
        <begin position="208"/>
        <end position="248"/>
    </location>
</feature>
<dbReference type="EMBL" id="JALLAZ020000497">
    <property type="protein sequence ID" value="KAL3793858.1"/>
    <property type="molecule type" value="Genomic_DNA"/>
</dbReference>
<evidence type="ECO:0000259" key="3">
    <source>
        <dbReference type="PROSITE" id="PS51650"/>
    </source>
</evidence>
<feature type="compositionally biased region" description="Low complexity" evidence="2">
    <location>
        <begin position="322"/>
        <end position="344"/>
    </location>
</feature>
<feature type="region of interest" description="Disordered" evidence="2">
    <location>
        <begin position="318"/>
        <end position="371"/>
    </location>
</feature>
<feature type="region of interest" description="Disordered" evidence="2">
    <location>
        <begin position="1"/>
        <end position="63"/>
    </location>
</feature>
<gene>
    <name evidence="4" type="ORF">ACHAW5_008749</name>
</gene>
<dbReference type="InterPro" id="IPR026791">
    <property type="entry name" value="DOCK"/>
</dbReference>
<evidence type="ECO:0000256" key="1">
    <source>
        <dbReference type="PROSITE-ProRule" id="PRU00983"/>
    </source>
</evidence>
<accession>A0ABD3Q0J1</accession>
<feature type="compositionally biased region" description="Basic and acidic residues" evidence="2">
    <location>
        <begin position="1931"/>
        <end position="1942"/>
    </location>
</feature>
<feature type="compositionally biased region" description="Basic residues" evidence="2">
    <location>
        <begin position="4304"/>
        <end position="4314"/>
    </location>
</feature>
<reference evidence="4 5" key="1">
    <citation type="submission" date="2024-10" db="EMBL/GenBank/DDBJ databases">
        <title>Updated reference genomes for cyclostephanoid diatoms.</title>
        <authorList>
            <person name="Roberts W.R."/>
            <person name="Alverson A.J."/>
        </authorList>
    </citation>
    <scope>NUCLEOTIDE SEQUENCE [LARGE SCALE GENOMIC DNA]</scope>
    <source>
        <strain evidence="4 5">AJA276-08</strain>
    </source>
</reference>
<name>A0ABD3Q0J1_9STRA</name>
<dbReference type="InterPro" id="IPR043161">
    <property type="entry name" value="DOCK_C_lobe_A"/>
</dbReference>
<dbReference type="Gene3D" id="1.25.40.410">
    <property type="match status" value="1"/>
</dbReference>
<dbReference type="Proteomes" id="UP001530315">
    <property type="component" value="Unassembled WGS sequence"/>
</dbReference>
<feature type="region of interest" description="Disordered" evidence="2">
    <location>
        <begin position="2497"/>
        <end position="2534"/>
    </location>
</feature>
<comment type="similarity">
    <text evidence="1">Belongs to the DOCK family.</text>
</comment>
<feature type="compositionally biased region" description="Polar residues" evidence="2">
    <location>
        <begin position="284"/>
        <end position="296"/>
    </location>
</feature>
<keyword evidence="5" id="KW-1185">Reference proteome</keyword>
<feature type="compositionally biased region" description="Acidic residues" evidence="2">
    <location>
        <begin position="224"/>
        <end position="235"/>
    </location>
</feature>
<dbReference type="InterPro" id="IPR027007">
    <property type="entry name" value="C2_DOCK-type_domain"/>
</dbReference>
<feature type="compositionally biased region" description="Acidic residues" evidence="2">
    <location>
        <begin position="573"/>
        <end position="582"/>
    </location>
</feature>
<feature type="region of interest" description="Disordered" evidence="2">
    <location>
        <begin position="269"/>
        <end position="296"/>
    </location>
</feature>
<protein>
    <recommendedName>
        <fullName evidence="3">C2 DOCK-type domain-containing protein</fullName>
    </recommendedName>
</protein>
<evidence type="ECO:0000256" key="2">
    <source>
        <dbReference type="SAM" id="MobiDB-lite"/>
    </source>
</evidence>
<feature type="region of interest" description="Disordered" evidence="2">
    <location>
        <begin position="536"/>
        <end position="582"/>
    </location>
</feature>